<sequence>MSQEILGIHHVTAIASDPQKNLNFYAGFLGLRLVKVTVNFDDPETYHFYYGDELGRPGTIMTFFVWSDAPKGRQGTGQATIVSFAIPQASLGYWIERCIKYGIRYESPEERFGESVLSFKDPDGLMLELVATANPQTSSPWSTSGIPAEHAIRGIHTVMLCEDGYELTAKLLTETLGWNFQQQEGNIFRYQIGAGGSGKIVDVRCAPDFWKGAVAVGTVHHVAWRTRNDEAQTAWRSAIANLGFNVTPVLDRQYFHSVYFQEPGGIIFELATDAPGFTVDEPPAELGTHLMLPPWLEKKRQRIEAILPSLYLPQTGTSPISSSDAKGGLRSNHRPQTQLGFTHRFIPAAEPNIPYTLLLLHGTGGDETDLLWLGEELIPDAGILSPRGQVLENGMPRFFRRLAEGVFDPEDLKFRTHELANFVATAADSYGFEPDRVVAVGYSNGANIAVSMLLLRPYTLSAAVLFRPMVPLEPSQLPSLAGISIFIAAGRNDSIVSPEETERLVKILQTAGADVTLTWHPGGHALSGEDVQAAKQWLLTVIS</sequence>
<reference evidence="2 3" key="1">
    <citation type="journal article" date="2015" name="Genome Announc.">
        <title>Draft Genome Sequence of the Terrestrial Cyanobacterium Scytonema millei VB511283, Isolated from Eastern India.</title>
        <authorList>
            <person name="Sen D."/>
            <person name="Chandrababunaidu M.M."/>
            <person name="Singh D."/>
            <person name="Sanghi N."/>
            <person name="Ghorai A."/>
            <person name="Mishra G.P."/>
            <person name="Madduluri M."/>
            <person name="Adhikary S.P."/>
            <person name="Tripathy S."/>
        </authorList>
    </citation>
    <scope>NUCLEOTIDE SEQUENCE [LARGE SCALE GENOMIC DNA]</scope>
    <source>
        <strain evidence="2 3">VB511283</strain>
    </source>
</reference>
<dbReference type="InterPro" id="IPR002925">
    <property type="entry name" value="Dienelactn_hydro"/>
</dbReference>
<dbReference type="Gene3D" id="3.10.180.10">
    <property type="entry name" value="2,3-Dihydroxybiphenyl 1,2-Dioxygenase, domain 1"/>
    <property type="match status" value="2"/>
</dbReference>
<feature type="domain" description="VOC" evidence="1">
    <location>
        <begin position="154"/>
        <end position="273"/>
    </location>
</feature>
<dbReference type="EMBL" id="JTJC03000005">
    <property type="protein sequence ID" value="NHC36475.1"/>
    <property type="molecule type" value="Genomic_DNA"/>
</dbReference>
<evidence type="ECO:0000313" key="3">
    <source>
        <dbReference type="Proteomes" id="UP000031532"/>
    </source>
</evidence>
<dbReference type="Pfam" id="PF01738">
    <property type="entry name" value="DLH"/>
    <property type="match status" value="1"/>
</dbReference>
<dbReference type="GO" id="GO:0016787">
    <property type="term" value="F:hydrolase activity"/>
    <property type="evidence" value="ECO:0007669"/>
    <property type="project" value="InterPro"/>
</dbReference>
<protein>
    <submittedName>
        <fullName evidence="2">Glyoxalase</fullName>
    </submittedName>
</protein>
<dbReference type="InterPro" id="IPR037523">
    <property type="entry name" value="VOC_core"/>
</dbReference>
<gene>
    <name evidence="2" type="ORF">QH73_0017815</name>
</gene>
<evidence type="ECO:0000313" key="2">
    <source>
        <dbReference type="EMBL" id="NHC36475.1"/>
    </source>
</evidence>
<comment type="caution">
    <text evidence="2">The sequence shown here is derived from an EMBL/GenBank/DDBJ whole genome shotgun (WGS) entry which is preliminary data.</text>
</comment>
<dbReference type="Proteomes" id="UP000031532">
    <property type="component" value="Unassembled WGS sequence"/>
</dbReference>
<keyword evidence="3" id="KW-1185">Reference proteome</keyword>
<dbReference type="SUPFAM" id="SSF54593">
    <property type="entry name" value="Glyoxalase/Bleomycin resistance protein/Dihydroxybiphenyl dioxygenase"/>
    <property type="match status" value="1"/>
</dbReference>
<dbReference type="PANTHER" id="PTHR36110">
    <property type="entry name" value="RING-CLEAVING DIOXYGENASE MHQE-RELATED"/>
    <property type="match status" value="1"/>
</dbReference>
<dbReference type="CDD" id="cd08347">
    <property type="entry name" value="PcpA_C_like"/>
    <property type="match status" value="1"/>
</dbReference>
<dbReference type="InterPro" id="IPR004360">
    <property type="entry name" value="Glyas_Fos-R_dOase_dom"/>
</dbReference>
<dbReference type="AlphaFoldDB" id="A0A9X5E701"/>
<dbReference type="InterPro" id="IPR052537">
    <property type="entry name" value="Extradiol_RC_dioxygenase"/>
</dbReference>
<dbReference type="Gene3D" id="3.40.50.1820">
    <property type="entry name" value="alpha/beta hydrolase"/>
    <property type="match status" value="1"/>
</dbReference>
<feature type="domain" description="VOC" evidence="1">
    <location>
        <begin position="7"/>
        <end position="132"/>
    </location>
</feature>
<dbReference type="OrthoDB" id="375220at2"/>
<dbReference type="InterPro" id="IPR029068">
    <property type="entry name" value="Glyas_Bleomycin-R_OHBP_Dase"/>
</dbReference>
<name>A0A9X5E701_9CYAN</name>
<dbReference type="PANTHER" id="PTHR36110:SF2">
    <property type="entry name" value="RING-CLEAVING DIOXYGENASE MHQE-RELATED"/>
    <property type="match status" value="1"/>
</dbReference>
<accession>A0A9X5E701</accession>
<dbReference type="InterPro" id="IPR029058">
    <property type="entry name" value="AB_hydrolase_fold"/>
</dbReference>
<evidence type="ECO:0000259" key="1">
    <source>
        <dbReference type="PROSITE" id="PS51819"/>
    </source>
</evidence>
<organism evidence="2 3">
    <name type="scientific">Scytonema millei VB511283</name>
    <dbReference type="NCBI Taxonomy" id="1245923"/>
    <lineage>
        <taxon>Bacteria</taxon>
        <taxon>Bacillati</taxon>
        <taxon>Cyanobacteriota</taxon>
        <taxon>Cyanophyceae</taxon>
        <taxon>Nostocales</taxon>
        <taxon>Scytonemataceae</taxon>
        <taxon>Scytonema</taxon>
    </lineage>
</organism>
<dbReference type="RefSeq" id="WP_052290106.1">
    <property type="nucleotide sequence ID" value="NZ_JTJC03000005.1"/>
</dbReference>
<dbReference type="PROSITE" id="PS51819">
    <property type="entry name" value="VOC"/>
    <property type="match status" value="2"/>
</dbReference>
<dbReference type="SUPFAM" id="SSF53474">
    <property type="entry name" value="alpha/beta-Hydrolases"/>
    <property type="match status" value="1"/>
</dbReference>
<dbReference type="Pfam" id="PF00903">
    <property type="entry name" value="Glyoxalase"/>
    <property type="match status" value="1"/>
</dbReference>
<dbReference type="CDD" id="cd08346">
    <property type="entry name" value="PcpA_N_like"/>
    <property type="match status" value="1"/>
</dbReference>
<proteinExistence type="predicted"/>